<keyword evidence="4" id="KW-0949">S-adenosyl-L-methionine</keyword>
<keyword evidence="2 10" id="KW-0489">Methyltransferase</keyword>
<keyword evidence="11" id="KW-1185">Reference proteome</keyword>
<dbReference type="InterPro" id="IPR051198">
    <property type="entry name" value="BchE-like"/>
</dbReference>
<evidence type="ECO:0000256" key="3">
    <source>
        <dbReference type="ARBA" id="ARBA00022679"/>
    </source>
</evidence>
<dbReference type="Proteomes" id="UP000366872">
    <property type="component" value="Unassembled WGS sequence"/>
</dbReference>
<evidence type="ECO:0000256" key="4">
    <source>
        <dbReference type="ARBA" id="ARBA00022691"/>
    </source>
</evidence>
<comment type="cofactor">
    <cofactor evidence="1">
        <name>[4Fe-4S] cluster</name>
        <dbReference type="ChEBI" id="CHEBI:49883"/>
    </cofactor>
</comment>
<keyword evidence="3" id="KW-0808">Transferase</keyword>
<evidence type="ECO:0000313" key="11">
    <source>
        <dbReference type="Proteomes" id="UP000366872"/>
    </source>
</evidence>
<proteinExistence type="predicted"/>
<dbReference type="InterPro" id="IPR006638">
    <property type="entry name" value="Elp3/MiaA/NifB-like_rSAM"/>
</dbReference>
<dbReference type="GO" id="GO:0031419">
    <property type="term" value="F:cobalamin binding"/>
    <property type="evidence" value="ECO:0007669"/>
    <property type="project" value="InterPro"/>
</dbReference>
<dbReference type="InterPro" id="IPR023404">
    <property type="entry name" value="rSAM_horseshoe"/>
</dbReference>
<dbReference type="InterPro" id="IPR034466">
    <property type="entry name" value="Methyltransferase_Class_B"/>
</dbReference>
<keyword evidence="7" id="KW-0411">Iron-sulfur</keyword>
<dbReference type="PROSITE" id="PS51918">
    <property type="entry name" value="RADICAL_SAM"/>
    <property type="match status" value="1"/>
</dbReference>
<dbReference type="Pfam" id="PF13282">
    <property type="entry name" value="DUF4070"/>
    <property type="match status" value="1"/>
</dbReference>
<dbReference type="PROSITE" id="PS51332">
    <property type="entry name" value="B12_BINDING"/>
    <property type="match status" value="1"/>
</dbReference>
<dbReference type="RefSeq" id="WP_136078598.1">
    <property type="nucleotide sequence ID" value="NZ_CAAHFG010000001.1"/>
</dbReference>
<dbReference type="PANTHER" id="PTHR43409">
    <property type="entry name" value="ANAEROBIC MAGNESIUM-PROTOPORPHYRIN IX MONOMETHYL ESTER CYCLASE-RELATED"/>
    <property type="match status" value="1"/>
</dbReference>
<dbReference type="SUPFAM" id="SSF102114">
    <property type="entry name" value="Radical SAM enzymes"/>
    <property type="match status" value="1"/>
</dbReference>
<evidence type="ECO:0000256" key="1">
    <source>
        <dbReference type="ARBA" id="ARBA00001966"/>
    </source>
</evidence>
<accession>A0A6C2TZ66</accession>
<dbReference type="EMBL" id="CAAHFG010000001">
    <property type="protein sequence ID" value="VGO12980.1"/>
    <property type="molecule type" value="Genomic_DNA"/>
</dbReference>
<sequence>MNIAFIAMSGIRACDTELLELGLTLPGFVERSKQIASLPSLGLLTLAGMTPKRHEIHYFEVPNVASKLTAVHLDATPDLVAISSYSAQIDEGYQLAQRYRAAGVPVVMGGPHVTAQPHEAQKYCTSVILGEGEAVWLDVLRDAEEGNLKLIYDARKCDFSLADAPMPAFELLDISNYNRLTVQTSRGCPHNCEFCAGSNLICSHYKQKPVEKVLAEIDRICEIWPHPFIEFADDNSFVNKAYWKELLPQLKTRRIKWFTETDLSVAEDTELLQLMRESGCAQVLIGLESPTLAPLDRLELNSNWKRNRFLAYKDAIRTIQSHGITVNGCFIVGLDGQTTDVFNQIFNFVRDAELYEVQITILTPFPGTALYERLKKANRLIEPTNWKKCTLFDLNFRPEGMTQDELRNGFHDLAMRLYSDEFTQWRRDTFKQNLRETTKLLRQERVPMAKAV</sequence>
<feature type="domain" description="Radical SAM core" evidence="9">
    <location>
        <begin position="174"/>
        <end position="393"/>
    </location>
</feature>
<dbReference type="PANTHER" id="PTHR43409:SF7">
    <property type="entry name" value="BLL1977 PROTEIN"/>
    <property type="match status" value="1"/>
</dbReference>
<dbReference type="Gene3D" id="3.40.50.280">
    <property type="entry name" value="Cobalamin-binding domain"/>
    <property type="match status" value="1"/>
</dbReference>
<dbReference type="GO" id="GO:0005829">
    <property type="term" value="C:cytosol"/>
    <property type="evidence" value="ECO:0007669"/>
    <property type="project" value="TreeGrafter"/>
</dbReference>
<dbReference type="InterPro" id="IPR058240">
    <property type="entry name" value="rSAM_sf"/>
</dbReference>
<dbReference type="GO" id="GO:0008168">
    <property type="term" value="F:methyltransferase activity"/>
    <property type="evidence" value="ECO:0007669"/>
    <property type="project" value="UniProtKB-KW"/>
</dbReference>
<dbReference type="Pfam" id="PF04055">
    <property type="entry name" value="Radical_SAM"/>
    <property type="match status" value="1"/>
</dbReference>
<keyword evidence="5" id="KW-0479">Metal-binding</keyword>
<dbReference type="SFLD" id="SFLDS00029">
    <property type="entry name" value="Radical_SAM"/>
    <property type="match status" value="1"/>
</dbReference>
<dbReference type="SFLD" id="SFLDG01082">
    <property type="entry name" value="B12-binding_domain_containing"/>
    <property type="match status" value="1"/>
</dbReference>
<evidence type="ECO:0000259" key="8">
    <source>
        <dbReference type="PROSITE" id="PS51332"/>
    </source>
</evidence>
<evidence type="ECO:0000256" key="5">
    <source>
        <dbReference type="ARBA" id="ARBA00022723"/>
    </source>
</evidence>
<evidence type="ECO:0000313" key="10">
    <source>
        <dbReference type="EMBL" id="VGO12980.1"/>
    </source>
</evidence>
<evidence type="ECO:0000256" key="7">
    <source>
        <dbReference type="ARBA" id="ARBA00023014"/>
    </source>
</evidence>
<evidence type="ECO:0000256" key="6">
    <source>
        <dbReference type="ARBA" id="ARBA00023004"/>
    </source>
</evidence>
<dbReference type="GO" id="GO:0046872">
    <property type="term" value="F:metal ion binding"/>
    <property type="evidence" value="ECO:0007669"/>
    <property type="project" value="UniProtKB-KW"/>
</dbReference>
<dbReference type="SMART" id="SM00729">
    <property type="entry name" value="Elp3"/>
    <property type="match status" value="1"/>
</dbReference>
<gene>
    <name evidence="10" type="primary">hpnP_2</name>
    <name evidence="10" type="ORF">PDESU_01534</name>
</gene>
<organism evidence="10 11">
    <name type="scientific">Pontiella desulfatans</name>
    <dbReference type="NCBI Taxonomy" id="2750659"/>
    <lineage>
        <taxon>Bacteria</taxon>
        <taxon>Pseudomonadati</taxon>
        <taxon>Kiritimatiellota</taxon>
        <taxon>Kiritimatiellia</taxon>
        <taxon>Kiritimatiellales</taxon>
        <taxon>Pontiellaceae</taxon>
        <taxon>Pontiella</taxon>
    </lineage>
</organism>
<dbReference type="AlphaFoldDB" id="A0A6C2TZ66"/>
<reference evidence="10 11" key="1">
    <citation type="submission" date="2019-04" db="EMBL/GenBank/DDBJ databases">
        <authorList>
            <person name="Van Vliet M D."/>
        </authorList>
    </citation>
    <scope>NUCLEOTIDE SEQUENCE [LARGE SCALE GENOMIC DNA]</scope>
    <source>
        <strain evidence="10 11">F1</strain>
    </source>
</reference>
<dbReference type="GO" id="GO:0051539">
    <property type="term" value="F:4 iron, 4 sulfur cluster binding"/>
    <property type="evidence" value="ECO:0007669"/>
    <property type="project" value="UniProtKB-KW"/>
</dbReference>
<dbReference type="Gene3D" id="3.80.30.20">
    <property type="entry name" value="tm_1862 like domain"/>
    <property type="match status" value="1"/>
</dbReference>
<keyword evidence="6" id="KW-0408">Iron</keyword>
<protein>
    <submittedName>
        <fullName evidence="10">Hopanoid C-2 methylase</fullName>
    </submittedName>
</protein>
<dbReference type="Pfam" id="PF02310">
    <property type="entry name" value="B12-binding"/>
    <property type="match status" value="1"/>
</dbReference>
<dbReference type="InterPro" id="IPR007197">
    <property type="entry name" value="rSAM"/>
</dbReference>
<dbReference type="InterPro" id="IPR006158">
    <property type="entry name" value="Cobalamin-bd"/>
</dbReference>
<dbReference type="CDD" id="cd02068">
    <property type="entry name" value="radical_SAM_B12_BD"/>
    <property type="match status" value="1"/>
</dbReference>
<evidence type="ECO:0000256" key="2">
    <source>
        <dbReference type="ARBA" id="ARBA00022603"/>
    </source>
</evidence>
<evidence type="ECO:0000259" key="9">
    <source>
        <dbReference type="PROSITE" id="PS51918"/>
    </source>
</evidence>
<dbReference type="GO" id="GO:0032259">
    <property type="term" value="P:methylation"/>
    <property type="evidence" value="ECO:0007669"/>
    <property type="project" value="UniProtKB-KW"/>
</dbReference>
<name>A0A6C2TZ66_PONDE</name>
<dbReference type="InterPro" id="IPR025274">
    <property type="entry name" value="DUF4070"/>
</dbReference>
<feature type="domain" description="B12-binding" evidence="8">
    <location>
        <begin position="17"/>
        <end position="150"/>
    </location>
</feature>
<dbReference type="SFLD" id="SFLDG01123">
    <property type="entry name" value="methyltransferase_(Class_B)"/>
    <property type="match status" value="1"/>
</dbReference>